<dbReference type="RefSeq" id="WP_346176775.1">
    <property type="nucleotide sequence ID" value="NZ_BAAASD010000025.1"/>
</dbReference>
<feature type="compositionally biased region" description="Pro residues" evidence="1">
    <location>
        <begin position="83"/>
        <end position="96"/>
    </location>
</feature>
<evidence type="ECO:0000313" key="3">
    <source>
        <dbReference type="Proteomes" id="UP001500253"/>
    </source>
</evidence>
<comment type="caution">
    <text evidence="2">The sequence shown here is derived from an EMBL/GenBank/DDBJ whole genome shotgun (WGS) entry which is preliminary data.</text>
</comment>
<name>A0ABN3GN72_9ACTN</name>
<accession>A0ABN3GN72</accession>
<dbReference type="Proteomes" id="UP001500253">
    <property type="component" value="Unassembled WGS sequence"/>
</dbReference>
<evidence type="ECO:0000313" key="2">
    <source>
        <dbReference type="EMBL" id="GAA2356158.1"/>
    </source>
</evidence>
<feature type="region of interest" description="Disordered" evidence="1">
    <location>
        <begin position="65"/>
        <end position="96"/>
    </location>
</feature>
<sequence length="96" mass="10775">MRRARPLLAELSRAHLLTEDAPGRYRRHDLLRAHALELTLAYDTEEDRRAAFQRLLAHLPHTAHRAGRPFPAVGPALAEPGHPALPAPRRPPPVPR</sequence>
<evidence type="ECO:0000256" key="1">
    <source>
        <dbReference type="SAM" id="MobiDB-lite"/>
    </source>
</evidence>
<organism evidence="2 3">
    <name type="scientific">Streptomyces cuspidosporus</name>
    <dbReference type="NCBI Taxonomy" id="66882"/>
    <lineage>
        <taxon>Bacteria</taxon>
        <taxon>Bacillati</taxon>
        <taxon>Actinomycetota</taxon>
        <taxon>Actinomycetes</taxon>
        <taxon>Kitasatosporales</taxon>
        <taxon>Streptomycetaceae</taxon>
        <taxon>Streptomyces</taxon>
    </lineage>
</organism>
<proteinExistence type="predicted"/>
<gene>
    <name evidence="2" type="ORF">GCM10010246_51770</name>
</gene>
<protein>
    <submittedName>
        <fullName evidence="2">Uncharacterized protein</fullName>
    </submittedName>
</protein>
<keyword evidence="3" id="KW-1185">Reference proteome</keyword>
<reference evidence="2 3" key="1">
    <citation type="journal article" date="2019" name="Int. J. Syst. Evol. Microbiol.">
        <title>The Global Catalogue of Microorganisms (GCM) 10K type strain sequencing project: providing services to taxonomists for standard genome sequencing and annotation.</title>
        <authorList>
            <consortium name="The Broad Institute Genomics Platform"/>
            <consortium name="The Broad Institute Genome Sequencing Center for Infectious Disease"/>
            <person name="Wu L."/>
            <person name="Ma J."/>
        </authorList>
    </citation>
    <scope>NUCLEOTIDE SEQUENCE [LARGE SCALE GENOMIC DNA]</scope>
    <source>
        <strain evidence="2 3">JCM 4316</strain>
    </source>
</reference>
<dbReference type="EMBL" id="BAAASD010000025">
    <property type="protein sequence ID" value="GAA2356158.1"/>
    <property type="molecule type" value="Genomic_DNA"/>
</dbReference>